<evidence type="ECO:0000256" key="6">
    <source>
        <dbReference type="ARBA" id="ARBA00022777"/>
    </source>
</evidence>
<dbReference type="STRING" id="1189612.A33Q_3823"/>
<dbReference type="Proteomes" id="UP000006073">
    <property type="component" value="Unassembled WGS sequence"/>
</dbReference>
<keyword evidence="11" id="KW-1185">Reference proteome</keyword>
<reference evidence="10 11" key="1">
    <citation type="journal article" date="2013" name="Genome Announc.">
        <title>Draft Genome Sequence of Indibacter alkaliphilus Strain LW1T, Isolated from Lonar Lake, a Haloalkaline Lake in the Buldana District of Maharashtra, India.</title>
        <authorList>
            <person name="Singh A."/>
            <person name="Kumar Jangir P."/>
            <person name="Sharma R."/>
            <person name="Singh A."/>
            <person name="Kumar Pinnaka A."/>
            <person name="Shivaji S."/>
        </authorList>
    </citation>
    <scope>NUCLEOTIDE SEQUENCE [LARGE SCALE GENOMIC DNA]</scope>
    <source>
        <strain evidence="11">CCUG 57479 / KCTC 22604 / LW1</strain>
    </source>
</reference>
<evidence type="ECO:0000256" key="2">
    <source>
        <dbReference type="ARBA" id="ARBA00012438"/>
    </source>
</evidence>
<dbReference type="SUPFAM" id="SSF47384">
    <property type="entry name" value="Homodimeric domain of signal transducing histidine kinase"/>
    <property type="match status" value="1"/>
</dbReference>
<name>S2DTR7_INDAL</name>
<dbReference type="CDD" id="cd00075">
    <property type="entry name" value="HATPase"/>
    <property type="match status" value="1"/>
</dbReference>
<dbReference type="EMBL" id="ALWO02000047">
    <property type="protein sequence ID" value="EOZ93233.1"/>
    <property type="molecule type" value="Genomic_DNA"/>
</dbReference>
<dbReference type="InterPro" id="IPR003594">
    <property type="entry name" value="HATPase_dom"/>
</dbReference>
<proteinExistence type="predicted"/>
<dbReference type="EC" id="2.7.13.3" evidence="2"/>
<evidence type="ECO:0000256" key="3">
    <source>
        <dbReference type="ARBA" id="ARBA00022553"/>
    </source>
</evidence>
<evidence type="ECO:0000313" key="11">
    <source>
        <dbReference type="Proteomes" id="UP000006073"/>
    </source>
</evidence>
<dbReference type="eggNOG" id="COG2205">
    <property type="taxonomic scope" value="Bacteria"/>
</dbReference>
<dbReference type="PROSITE" id="PS50109">
    <property type="entry name" value="HIS_KIN"/>
    <property type="match status" value="1"/>
</dbReference>
<sequence>MKLSVKFLIYNFIAKGLLLLIFLVAGPFLIDFLAIQNTDRQLIEKKAEVIKIIEEEGIESFISEENRDIGYGSFNLLKEEYILIEQVDFQYASDTIFVEERILDETSVSYRVLASTFSVRSNAYLMEIGKSLQSINDFKEIVFKLFVGITLMFLVLSFLLDYKFSQKIMNPFHQIIRKKLAEINEPQQFLYQKVKTNTNEFEVLDESITEMMKRIQKAFNQERIFISHASHELKTPISVLQSKIEGMFNIKGLDHHQMGKLLDMQATIAQMKKTVNALLLISKVNNAQFIKTESVACHEVLEELYEDWSGIAQDKGVSLSIIINTPYKHENCNYSLLLIMIRNAISNAIKYTQEGGEIHLSGKYVQGHYAVEVEDTGSGIPEHILEQVKQGVVFLKDAEKDRSGFGLQIMFKIALYLNLDLRIENTGQGTKISFKFPKS</sequence>
<keyword evidence="4 10" id="KW-0808">Transferase</keyword>
<keyword evidence="6" id="KW-0418">Kinase</keyword>
<dbReference type="SUPFAM" id="SSF55874">
    <property type="entry name" value="ATPase domain of HSP90 chaperone/DNA topoisomerase II/histidine kinase"/>
    <property type="match status" value="1"/>
</dbReference>
<dbReference type="InterPro" id="IPR005467">
    <property type="entry name" value="His_kinase_dom"/>
</dbReference>
<dbReference type="SMART" id="SM00387">
    <property type="entry name" value="HATPase_c"/>
    <property type="match status" value="1"/>
</dbReference>
<dbReference type="GO" id="GO:0000155">
    <property type="term" value="F:phosphorelay sensor kinase activity"/>
    <property type="evidence" value="ECO:0007669"/>
    <property type="project" value="InterPro"/>
</dbReference>
<evidence type="ECO:0000256" key="1">
    <source>
        <dbReference type="ARBA" id="ARBA00000085"/>
    </source>
</evidence>
<feature type="domain" description="Histidine kinase" evidence="9">
    <location>
        <begin position="228"/>
        <end position="439"/>
    </location>
</feature>
<dbReference type="SMART" id="SM00388">
    <property type="entry name" value="HisKA"/>
    <property type="match status" value="1"/>
</dbReference>
<dbReference type="PANTHER" id="PTHR45436">
    <property type="entry name" value="SENSOR HISTIDINE KINASE YKOH"/>
    <property type="match status" value="1"/>
</dbReference>
<keyword evidence="5 8" id="KW-0812">Transmembrane</keyword>
<dbReference type="CDD" id="cd00082">
    <property type="entry name" value="HisKA"/>
    <property type="match status" value="1"/>
</dbReference>
<organism evidence="10 11">
    <name type="scientific">Indibacter alkaliphilus (strain CCUG 57479 / KCTC 22604 / LW1)</name>
    <dbReference type="NCBI Taxonomy" id="1189612"/>
    <lineage>
        <taxon>Bacteria</taxon>
        <taxon>Pseudomonadati</taxon>
        <taxon>Bacteroidota</taxon>
        <taxon>Cytophagia</taxon>
        <taxon>Cytophagales</taxon>
        <taxon>Cyclobacteriaceae</taxon>
    </lineage>
</organism>
<dbReference type="Gene3D" id="3.30.565.10">
    <property type="entry name" value="Histidine kinase-like ATPase, C-terminal domain"/>
    <property type="match status" value="1"/>
</dbReference>
<comment type="caution">
    <text evidence="10">The sequence shown here is derived from an EMBL/GenBank/DDBJ whole genome shotgun (WGS) entry which is preliminary data.</text>
</comment>
<dbReference type="Pfam" id="PF02518">
    <property type="entry name" value="HATPase_c"/>
    <property type="match status" value="1"/>
</dbReference>
<keyword evidence="7 8" id="KW-1133">Transmembrane helix</keyword>
<dbReference type="PANTHER" id="PTHR45436:SF5">
    <property type="entry name" value="SENSOR HISTIDINE KINASE TRCS"/>
    <property type="match status" value="1"/>
</dbReference>
<evidence type="ECO:0000256" key="4">
    <source>
        <dbReference type="ARBA" id="ARBA00022679"/>
    </source>
</evidence>
<dbReference type="GO" id="GO:0005886">
    <property type="term" value="C:plasma membrane"/>
    <property type="evidence" value="ECO:0007669"/>
    <property type="project" value="TreeGrafter"/>
</dbReference>
<feature type="transmembrane region" description="Helical" evidence="8">
    <location>
        <begin position="12"/>
        <end position="35"/>
    </location>
</feature>
<dbReference type="RefSeq" id="WP_009035434.1">
    <property type="nucleotide sequence ID" value="NZ_ALWO02000047.1"/>
</dbReference>
<dbReference type="InterPro" id="IPR036890">
    <property type="entry name" value="HATPase_C_sf"/>
</dbReference>
<dbReference type="InterPro" id="IPR003661">
    <property type="entry name" value="HisK_dim/P_dom"/>
</dbReference>
<protein>
    <recommendedName>
        <fullName evidence="2">histidine kinase</fullName>
        <ecNumber evidence="2">2.7.13.3</ecNumber>
    </recommendedName>
</protein>
<evidence type="ECO:0000256" key="7">
    <source>
        <dbReference type="ARBA" id="ARBA00022989"/>
    </source>
</evidence>
<dbReference type="InterPro" id="IPR036097">
    <property type="entry name" value="HisK_dim/P_sf"/>
</dbReference>
<keyword evidence="8" id="KW-0472">Membrane</keyword>
<evidence type="ECO:0000259" key="9">
    <source>
        <dbReference type="PROSITE" id="PS50109"/>
    </source>
</evidence>
<dbReference type="InterPro" id="IPR050428">
    <property type="entry name" value="TCS_sensor_his_kinase"/>
</dbReference>
<dbReference type="AlphaFoldDB" id="S2DTR7"/>
<gene>
    <name evidence="10" type="ORF">A33Q_3823</name>
</gene>
<evidence type="ECO:0000256" key="5">
    <source>
        <dbReference type="ARBA" id="ARBA00022692"/>
    </source>
</evidence>
<keyword evidence="3" id="KW-0597">Phosphoprotein</keyword>
<feature type="transmembrane region" description="Helical" evidence="8">
    <location>
        <begin position="141"/>
        <end position="160"/>
    </location>
</feature>
<dbReference type="Pfam" id="PF00512">
    <property type="entry name" value="HisKA"/>
    <property type="match status" value="1"/>
</dbReference>
<accession>S2DTR7</accession>
<evidence type="ECO:0000313" key="10">
    <source>
        <dbReference type="EMBL" id="EOZ93233.1"/>
    </source>
</evidence>
<comment type="catalytic activity">
    <reaction evidence="1">
        <text>ATP + protein L-histidine = ADP + protein N-phospho-L-histidine.</text>
        <dbReference type="EC" id="2.7.13.3"/>
    </reaction>
</comment>
<evidence type="ECO:0000256" key="8">
    <source>
        <dbReference type="SAM" id="Phobius"/>
    </source>
</evidence>
<dbReference type="OrthoDB" id="1522504at2"/>
<dbReference type="Gene3D" id="1.10.287.130">
    <property type="match status" value="1"/>
</dbReference>